<dbReference type="PROSITE" id="PS50113">
    <property type="entry name" value="PAC"/>
    <property type="match status" value="1"/>
</dbReference>
<protein>
    <submittedName>
        <fullName evidence="5">EAL domain-containing protein</fullName>
    </submittedName>
</protein>
<feature type="domain" description="PAS" evidence="1">
    <location>
        <begin position="34"/>
        <end position="77"/>
    </location>
</feature>
<reference evidence="5" key="1">
    <citation type="submission" date="2023-07" db="EMBL/GenBank/DDBJ databases">
        <title>Ureibacillus sp. isolated from freshwater well.</title>
        <authorList>
            <person name="Kirdat K."/>
            <person name="Bhatt A."/>
            <person name="Teware R."/>
            <person name="Bhavsar Y."/>
            <person name="Yadav A."/>
        </authorList>
    </citation>
    <scope>NUCLEOTIDE SEQUENCE</scope>
    <source>
        <strain evidence="5">BA0131</strain>
    </source>
</reference>
<feature type="domain" description="EAL" evidence="3">
    <location>
        <begin position="314"/>
        <end position="568"/>
    </location>
</feature>
<dbReference type="Proteomes" id="UP001172743">
    <property type="component" value="Unassembled WGS sequence"/>
</dbReference>
<evidence type="ECO:0000259" key="4">
    <source>
        <dbReference type="PROSITE" id="PS50887"/>
    </source>
</evidence>
<name>A0ABT8GMJ8_9BACL</name>
<dbReference type="InterPro" id="IPR000014">
    <property type="entry name" value="PAS"/>
</dbReference>
<dbReference type="CDD" id="cd01948">
    <property type="entry name" value="EAL"/>
    <property type="match status" value="1"/>
</dbReference>
<dbReference type="InterPro" id="IPR000700">
    <property type="entry name" value="PAS-assoc_C"/>
</dbReference>
<dbReference type="Pfam" id="PF00563">
    <property type="entry name" value="EAL"/>
    <property type="match status" value="1"/>
</dbReference>
<dbReference type="RefSeq" id="WP_301136773.1">
    <property type="nucleotide sequence ID" value="NZ_JAUHTQ010000002.1"/>
</dbReference>
<evidence type="ECO:0000313" key="6">
    <source>
        <dbReference type="Proteomes" id="UP001172743"/>
    </source>
</evidence>
<dbReference type="PROSITE" id="PS50887">
    <property type="entry name" value="GGDEF"/>
    <property type="match status" value="1"/>
</dbReference>
<gene>
    <name evidence="5" type="ORF">QYB95_03735</name>
</gene>
<evidence type="ECO:0000259" key="1">
    <source>
        <dbReference type="PROSITE" id="PS50112"/>
    </source>
</evidence>
<dbReference type="Pfam" id="PF13426">
    <property type="entry name" value="PAS_9"/>
    <property type="match status" value="1"/>
</dbReference>
<dbReference type="Gene3D" id="3.30.450.20">
    <property type="entry name" value="PAS domain"/>
    <property type="match status" value="1"/>
</dbReference>
<evidence type="ECO:0000313" key="5">
    <source>
        <dbReference type="EMBL" id="MDN4492640.1"/>
    </source>
</evidence>
<dbReference type="SMART" id="SM00052">
    <property type="entry name" value="EAL"/>
    <property type="match status" value="1"/>
</dbReference>
<dbReference type="InterPro" id="IPR000160">
    <property type="entry name" value="GGDEF_dom"/>
</dbReference>
<dbReference type="Gene3D" id="3.30.70.270">
    <property type="match status" value="1"/>
</dbReference>
<dbReference type="Pfam" id="PF00990">
    <property type="entry name" value="GGDEF"/>
    <property type="match status" value="1"/>
</dbReference>
<dbReference type="PROSITE" id="PS50112">
    <property type="entry name" value="PAS"/>
    <property type="match status" value="1"/>
</dbReference>
<dbReference type="Gene3D" id="3.20.20.450">
    <property type="entry name" value="EAL domain"/>
    <property type="match status" value="1"/>
</dbReference>
<dbReference type="CDD" id="cd00130">
    <property type="entry name" value="PAS"/>
    <property type="match status" value="1"/>
</dbReference>
<accession>A0ABT8GMJ8</accession>
<dbReference type="PANTHER" id="PTHR44757:SF2">
    <property type="entry name" value="BIOFILM ARCHITECTURE MAINTENANCE PROTEIN MBAA"/>
    <property type="match status" value="1"/>
</dbReference>
<feature type="domain" description="PAC" evidence="2">
    <location>
        <begin position="90"/>
        <end position="144"/>
    </location>
</feature>
<dbReference type="NCBIfam" id="TIGR00254">
    <property type="entry name" value="GGDEF"/>
    <property type="match status" value="1"/>
</dbReference>
<comment type="caution">
    <text evidence="5">The sequence shown here is derived from an EMBL/GenBank/DDBJ whole genome shotgun (WGS) entry which is preliminary data.</text>
</comment>
<evidence type="ECO:0000259" key="3">
    <source>
        <dbReference type="PROSITE" id="PS50883"/>
    </source>
</evidence>
<keyword evidence="6" id="KW-1185">Reference proteome</keyword>
<dbReference type="EMBL" id="JAUHTQ010000002">
    <property type="protein sequence ID" value="MDN4492640.1"/>
    <property type="molecule type" value="Genomic_DNA"/>
</dbReference>
<dbReference type="InterPro" id="IPR043128">
    <property type="entry name" value="Rev_trsase/Diguanyl_cyclase"/>
</dbReference>
<dbReference type="InterPro" id="IPR029787">
    <property type="entry name" value="Nucleotide_cyclase"/>
</dbReference>
<dbReference type="InterPro" id="IPR035965">
    <property type="entry name" value="PAS-like_dom_sf"/>
</dbReference>
<dbReference type="SMART" id="SM00267">
    <property type="entry name" value="GGDEF"/>
    <property type="match status" value="1"/>
</dbReference>
<dbReference type="SUPFAM" id="SSF55073">
    <property type="entry name" value="Nucleotide cyclase"/>
    <property type="match status" value="1"/>
</dbReference>
<dbReference type="PANTHER" id="PTHR44757">
    <property type="entry name" value="DIGUANYLATE CYCLASE DGCP"/>
    <property type="match status" value="1"/>
</dbReference>
<feature type="domain" description="GGDEF" evidence="4">
    <location>
        <begin position="175"/>
        <end position="305"/>
    </location>
</feature>
<proteinExistence type="predicted"/>
<dbReference type="PROSITE" id="PS50883">
    <property type="entry name" value="EAL"/>
    <property type="match status" value="1"/>
</dbReference>
<dbReference type="InterPro" id="IPR052155">
    <property type="entry name" value="Biofilm_reg_signaling"/>
</dbReference>
<dbReference type="SUPFAM" id="SSF141868">
    <property type="entry name" value="EAL domain-like"/>
    <property type="match status" value="1"/>
</dbReference>
<dbReference type="NCBIfam" id="TIGR00229">
    <property type="entry name" value="sensory_box"/>
    <property type="match status" value="1"/>
</dbReference>
<evidence type="ECO:0000259" key="2">
    <source>
        <dbReference type="PROSITE" id="PS50113"/>
    </source>
</evidence>
<dbReference type="InterPro" id="IPR001610">
    <property type="entry name" value="PAC"/>
</dbReference>
<dbReference type="CDD" id="cd01949">
    <property type="entry name" value="GGDEF"/>
    <property type="match status" value="1"/>
</dbReference>
<dbReference type="SMART" id="SM00086">
    <property type="entry name" value="PAC"/>
    <property type="match status" value="1"/>
</dbReference>
<dbReference type="SUPFAM" id="SSF55785">
    <property type="entry name" value="PYP-like sensor domain (PAS domain)"/>
    <property type="match status" value="1"/>
</dbReference>
<organism evidence="5 6">
    <name type="scientific">Ureibacillus aquaedulcis</name>
    <dbReference type="NCBI Taxonomy" id="3058421"/>
    <lineage>
        <taxon>Bacteria</taxon>
        <taxon>Bacillati</taxon>
        <taxon>Bacillota</taxon>
        <taxon>Bacilli</taxon>
        <taxon>Bacillales</taxon>
        <taxon>Caryophanaceae</taxon>
        <taxon>Ureibacillus</taxon>
    </lineage>
</organism>
<sequence length="570" mass="65841">MKNNHIQSTDTLLMEHTYEELKDIKAAIDEAVILAVTDSKGTITAVNDRFCEISKYSRAELIGQNHRILNSKFHSKDFFKAMWKTIGSGHTWSGEICNRAKDGCIYWVQTTIVPFLNEKGKPYQYISIRTDITDQKNIKTIMHYANHDILTGLPNRRCLAQKLEQLIERSKGKQSKFAVFFIDINRFRHINDALGHQIGDLFLVEVAKRFRLIDKTGDSFYRLNGDEFVFLLEDTSLISVMATKLIEIFEKPYIFNNHKFYSTISIGISLFPQHGTDIDNLIVNADLAMYVAKRRKGNQYEIFKNRMQGKNDHVLIFETKLRNALKENLFEIHYQPKMDVKTEQLIGMEALLRWYDEELGQIPPNEFIPFAEECGLISDIGEWVLKSTALQIREWEKQFKFNLRVAVNISPLHFKEGNFVARLIKILEETKVRPEYLEIEITEMSMMDYNDDLINKIQEVKYLGITVAIDDFGTGYSSLGYLKEFPVDTLKIDRSFIVNISEGESGIAMVAAIIALAHALKLKVVAEGVETNEEMEILKQYNCEYVQGYFYSKPLNVTDITQKMLNQKTT</sequence>
<dbReference type="InterPro" id="IPR001633">
    <property type="entry name" value="EAL_dom"/>
</dbReference>
<dbReference type="InterPro" id="IPR035919">
    <property type="entry name" value="EAL_sf"/>
</dbReference>